<feature type="domain" description="Nucleoside transporter/FeoB GTPase Gate" evidence="2">
    <location>
        <begin position="14"/>
        <end position="117"/>
    </location>
</feature>
<dbReference type="Pfam" id="PF07670">
    <property type="entry name" value="Gate"/>
    <property type="match status" value="1"/>
</dbReference>
<feature type="transmembrane region" description="Helical" evidence="1">
    <location>
        <begin position="220"/>
        <end position="242"/>
    </location>
</feature>
<dbReference type="PANTHER" id="PTHR38139">
    <property type="entry name" value="GATE DOMAIN-CONTAINING PROTEIN"/>
    <property type="match status" value="1"/>
</dbReference>
<protein>
    <recommendedName>
        <fullName evidence="2">Nucleoside transporter/FeoB GTPase Gate domain-containing protein</fullName>
    </recommendedName>
</protein>
<dbReference type="AlphaFoldDB" id="A0AA90U1A5"/>
<keyword evidence="4" id="KW-1185">Reference proteome</keyword>
<dbReference type="EMBL" id="JAVDQI010000011">
    <property type="protein sequence ID" value="MDR6223787.1"/>
    <property type="molecule type" value="Genomic_DNA"/>
</dbReference>
<keyword evidence="1" id="KW-1133">Transmembrane helix</keyword>
<accession>A0AA90U1A5</accession>
<keyword evidence="1" id="KW-0472">Membrane</keyword>
<evidence type="ECO:0000259" key="2">
    <source>
        <dbReference type="Pfam" id="PF07670"/>
    </source>
</evidence>
<gene>
    <name evidence="3" type="ORF">J2750_002263</name>
</gene>
<dbReference type="RefSeq" id="WP_270095398.1">
    <property type="nucleotide sequence ID" value="NZ_JAQFFK010000001.1"/>
</dbReference>
<feature type="transmembrane region" description="Helical" evidence="1">
    <location>
        <begin position="121"/>
        <end position="145"/>
    </location>
</feature>
<feature type="transmembrane region" description="Helical" evidence="1">
    <location>
        <begin position="180"/>
        <end position="200"/>
    </location>
</feature>
<name>A0AA90U1A5_9EURY</name>
<feature type="transmembrane region" description="Helical" evidence="1">
    <location>
        <begin position="12"/>
        <end position="36"/>
    </location>
</feature>
<organism evidence="3 4">
    <name type="scientific">Methanococcoides alaskense</name>
    <dbReference type="NCBI Taxonomy" id="325778"/>
    <lineage>
        <taxon>Archaea</taxon>
        <taxon>Methanobacteriati</taxon>
        <taxon>Methanobacteriota</taxon>
        <taxon>Stenosarchaea group</taxon>
        <taxon>Methanomicrobia</taxon>
        <taxon>Methanosarcinales</taxon>
        <taxon>Methanosarcinaceae</taxon>
        <taxon>Methanococcoides</taxon>
    </lineage>
</organism>
<evidence type="ECO:0000313" key="4">
    <source>
        <dbReference type="Proteomes" id="UP001185015"/>
    </source>
</evidence>
<evidence type="ECO:0000256" key="1">
    <source>
        <dbReference type="SAM" id="Phobius"/>
    </source>
</evidence>
<comment type="caution">
    <text evidence="3">The sequence shown here is derived from an EMBL/GenBank/DDBJ whole genome shotgun (WGS) entry which is preliminary data.</text>
</comment>
<dbReference type="PANTHER" id="PTHR38139:SF1">
    <property type="entry name" value="NUCLEOSIDE TRANSPORTER_FEOB GTPASE GATE DOMAIN-CONTAINING PROTEIN"/>
    <property type="match status" value="1"/>
</dbReference>
<keyword evidence="1" id="KW-0812">Transmembrane</keyword>
<evidence type="ECO:0000313" key="3">
    <source>
        <dbReference type="EMBL" id="MDR6223787.1"/>
    </source>
</evidence>
<reference evidence="3 4" key="1">
    <citation type="submission" date="2023-07" db="EMBL/GenBank/DDBJ databases">
        <title>Genomic Encyclopedia of Type Strains, Phase IV (KMG-IV): sequencing the most valuable type-strain genomes for metagenomic binning, comparative biology and taxonomic classification.</title>
        <authorList>
            <person name="Goeker M."/>
        </authorList>
    </citation>
    <scope>NUCLEOTIDE SEQUENCE [LARGE SCALE GENOMIC DNA]</scope>
    <source>
        <strain evidence="3 4">DSM 17273</strain>
    </source>
</reference>
<dbReference type="InterPro" id="IPR011642">
    <property type="entry name" value="Gate_dom"/>
</dbReference>
<sequence length="310" mass="34050">MWIDALFLAFEYLMKVLPPIIIGTLAMAILVEIGWVNKFGFLASPLMHFGHLRQEIGLSFLTSFGSSTAGNSMIAKLHYDEHIDRKETIIATMVNSFPSSIVLSRDLLPIIVALLGTTGLIYLGIVVLIGFVKTLIALVAARLLLTPRTSGTLNADIEKKTLREASLTALRRSKRTVMRMTLTTTVVSIAIFQLMETGIFDLIADIMKSSFLVNYVPPEGLPIIAGWFASNIAAYTIAGNLLSAQMLSTKDIILALLVGRVLASVPRIKSMLPYYTGIFRPELGLKIMTVSLIMQNGIMLAIIGIILFFW</sequence>
<dbReference type="InterPro" id="IPR038880">
    <property type="entry name" value="MJ0871-like"/>
</dbReference>
<dbReference type="Proteomes" id="UP001185015">
    <property type="component" value="Unassembled WGS sequence"/>
</dbReference>
<proteinExistence type="predicted"/>
<feature type="transmembrane region" description="Helical" evidence="1">
    <location>
        <begin position="287"/>
        <end position="309"/>
    </location>
</feature>